<keyword evidence="7" id="KW-1185">Reference proteome</keyword>
<dbReference type="GO" id="GO:0046872">
    <property type="term" value="F:metal ion binding"/>
    <property type="evidence" value="ECO:0007669"/>
    <property type="project" value="UniProtKB-KW"/>
</dbReference>
<evidence type="ECO:0000256" key="4">
    <source>
        <dbReference type="ARBA" id="ARBA00023239"/>
    </source>
</evidence>
<protein>
    <submittedName>
        <fullName evidence="6">Salicylate synthase</fullName>
    </submittedName>
</protein>
<evidence type="ECO:0000256" key="2">
    <source>
        <dbReference type="ARBA" id="ARBA00022723"/>
    </source>
</evidence>
<keyword evidence="3" id="KW-0460">Magnesium</keyword>
<evidence type="ECO:0000256" key="1">
    <source>
        <dbReference type="ARBA" id="ARBA00001946"/>
    </source>
</evidence>
<dbReference type="InterPro" id="IPR019996">
    <property type="entry name" value="Salicylate_synthase"/>
</dbReference>
<dbReference type="AlphaFoldDB" id="A0A7W9KQY0"/>
<proteinExistence type="predicted"/>
<feature type="domain" description="Chorismate-utilising enzyme C-terminal" evidence="5">
    <location>
        <begin position="172"/>
        <end position="425"/>
    </location>
</feature>
<dbReference type="PANTHER" id="PTHR11236:SF48">
    <property type="entry name" value="ISOCHORISMATE SYNTHASE MENF"/>
    <property type="match status" value="1"/>
</dbReference>
<dbReference type="PANTHER" id="PTHR11236">
    <property type="entry name" value="AMINOBENZOATE/ANTHRANILATE SYNTHASE"/>
    <property type="match status" value="1"/>
</dbReference>
<comment type="cofactor">
    <cofactor evidence="1">
        <name>Mg(2+)</name>
        <dbReference type="ChEBI" id="CHEBI:18420"/>
    </cofactor>
</comment>
<dbReference type="Proteomes" id="UP000585638">
    <property type="component" value="Unassembled WGS sequence"/>
</dbReference>
<name>A0A7W9KQY0_9PSEU</name>
<comment type="caution">
    <text evidence="6">The sequence shown here is derived from an EMBL/GenBank/DDBJ whole genome shotgun (WGS) entry which is preliminary data.</text>
</comment>
<dbReference type="NCBIfam" id="TIGR03494">
    <property type="entry name" value="salicyl_syn"/>
    <property type="match status" value="1"/>
</dbReference>
<dbReference type="InterPro" id="IPR015890">
    <property type="entry name" value="Chorismate_C"/>
</dbReference>
<dbReference type="GO" id="GO:0016833">
    <property type="term" value="F:oxo-acid-lyase activity"/>
    <property type="evidence" value="ECO:0007669"/>
    <property type="project" value="InterPro"/>
</dbReference>
<evidence type="ECO:0000313" key="7">
    <source>
        <dbReference type="Proteomes" id="UP000585638"/>
    </source>
</evidence>
<evidence type="ECO:0000259" key="5">
    <source>
        <dbReference type="Pfam" id="PF00425"/>
    </source>
</evidence>
<dbReference type="Gene3D" id="3.60.120.10">
    <property type="entry name" value="Anthranilate synthase"/>
    <property type="match status" value="1"/>
</dbReference>
<dbReference type="EMBL" id="JACHIR010000002">
    <property type="protein sequence ID" value="MBB5896808.1"/>
    <property type="molecule type" value="Genomic_DNA"/>
</dbReference>
<gene>
    <name evidence="6" type="ORF">BJ998_008067</name>
</gene>
<evidence type="ECO:0000313" key="6">
    <source>
        <dbReference type="EMBL" id="MBB5896808.1"/>
    </source>
</evidence>
<keyword evidence="2" id="KW-0479">Metal-binding</keyword>
<dbReference type="RefSeq" id="WP_184869314.1">
    <property type="nucleotide sequence ID" value="NZ_BAAAWY010000004.1"/>
</dbReference>
<organism evidence="6 7">
    <name type="scientific">Kutzneria kofuensis</name>
    <dbReference type="NCBI Taxonomy" id="103725"/>
    <lineage>
        <taxon>Bacteria</taxon>
        <taxon>Bacillati</taxon>
        <taxon>Actinomycetota</taxon>
        <taxon>Actinomycetes</taxon>
        <taxon>Pseudonocardiales</taxon>
        <taxon>Pseudonocardiaceae</taxon>
        <taxon>Kutzneria</taxon>
    </lineage>
</organism>
<dbReference type="GO" id="GO:0008909">
    <property type="term" value="F:isochorismate synthase activity"/>
    <property type="evidence" value="ECO:0007669"/>
    <property type="project" value="InterPro"/>
</dbReference>
<dbReference type="InterPro" id="IPR019999">
    <property type="entry name" value="Anth_synth_I-like"/>
</dbReference>
<dbReference type="GO" id="GO:0000162">
    <property type="term" value="P:L-tryptophan biosynthetic process"/>
    <property type="evidence" value="ECO:0007669"/>
    <property type="project" value="TreeGrafter"/>
</dbReference>
<dbReference type="SUPFAM" id="SSF56322">
    <property type="entry name" value="ADC synthase"/>
    <property type="match status" value="1"/>
</dbReference>
<sequence>MPTSYRYAERVTPFAGDPLDVVTNLVSSGVFDSYVVVERDGRFSVAGDVLAEVRSERAGLRLTLDGSTTTRPCDGTLGQVVDALRSLPVADWRAYGWVAFEAAYPPLGQSVGDEPLAHVVVPRCEVILDGGRAVVRGIDPGTIAEVVDVLATPVQSTMDDTAVVGVDISHGRDHYRAAVAAAVAEIRSGALQKAIVSRVVPVRGPVDLPRTYARGRRGNTPVRSFLLDLGGVRAAGFSPEIVCESDGVTVVTQPLAGTRALQEDEALNRRLRAELETDPKEIFEHAVSVKAAIDDLRDVCTPGSVRVEGFLGVQERGSVQHLGSAVRGDLAANRDAWDALQSVFPAVTVSGIPKAAAYETIRRLESGPRGLYAGAVLVADSRGTLDATLVLRTVFQAGGRTWLRAGAGIVAASTPDREYEETCEKLRSVSRFLVPLATPAPDGALAGLAAEVTS</sequence>
<dbReference type="InterPro" id="IPR005801">
    <property type="entry name" value="ADC_synthase"/>
</dbReference>
<reference evidence="6 7" key="1">
    <citation type="submission" date="2020-08" db="EMBL/GenBank/DDBJ databases">
        <title>Sequencing the genomes of 1000 actinobacteria strains.</title>
        <authorList>
            <person name="Klenk H.-P."/>
        </authorList>
    </citation>
    <scope>NUCLEOTIDE SEQUENCE [LARGE SCALE GENOMIC DNA]</scope>
    <source>
        <strain evidence="6 7">DSM 43851</strain>
    </source>
</reference>
<keyword evidence="4" id="KW-0456">Lyase</keyword>
<dbReference type="Pfam" id="PF00425">
    <property type="entry name" value="Chorismate_bind"/>
    <property type="match status" value="1"/>
</dbReference>
<accession>A0A7W9KQY0</accession>
<evidence type="ECO:0000256" key="3">
    <source>
        <dbReference type="ARBA" id="ARBA00022842"/>
    </source>
</evidence>